<evidence type="ECO:0000256" key="6">
    <source>
        <dbReference type="ARBA" id="ARBA00022989"/>
    </source>
</evidence>
<evidence type="ECO:0000313" key="9">
    <source>
        <dbReference type="EMBL" id="AZN36857.1"/>
    </source>
</evidence>
<dbReference type="NCBIfam" id="TIGR04178">
    <property type="entry name" value="exo_archaeo"/>
    <property type="match status" value="1"/>
</dbReference>
<accession>A0A3S8ZTM8</accession>
<feature type="transmembrane region" description="Helical" evidence="8">
    <location>
        <begin position="261"/>
        <end position="286"/>
    </location>
</feature>
<feature type="transmembrane region" description="Helical" evidence="8">
    <location>
        <begin position="49"/>
        <end position="65"/>
    </location>
</feature>
<name>A0A3S8ZTM8_9NEIS</name>
<dbReference type="NCBIfam" id="TIGR03113">
    <property type="entry name" value="exosort_XrtB"/>
    <property type="match status" value="1"/>
</dbReference>
<evidence type="ECO:0000256" key="5">
    <source>
        <dbReference type="ARBA" id="ARBA00022801"/>
    </source>
</evidence>
<evidence type="ECO:0000256" key="7">
    <source>
        <dbReference type="ARBA" id="ARBA00023136"/>
    </source>
</evidence>
<feature type="transmembrane region" description="Helical" evidence="8">
    <location>
        <begin position="221"/>
        <end position="249"/>
    </location>
</feature>
<evidence type="ECO:0000256" key="1">
    <source>
        <dbReference type="ARBA" id="ARBA00004651"/>
    </source>
</evidence>
<keyword evidence="10" id="KW-1185">Reference proteome</keyword>
<dbReference type="InterPro" id="IPR017544">
    <property type="entry name" value="Exosortase-2"/>
</dbReference>
<dbReference type="GO" id="GO:0005886">
    <property type="term" value="C:plasma membrane"/>
    <property type="evidence" value="ECO:0007669"/>
    <property type="project" value="UniProtKB-SubCell"/>
</dbReference>
<keyword evidence="3" id="KW-0645">Protease</keyword>
<dbReference type="KEGG" id="iod:EJO50_10410"/>
<dbReference type="NCBIfam" id="TIGR02602">
    <property type="entry name" value="8TM_EpsH"/>
    <property type="match status" value="1"/>
</dbReference>
<sequence>MNSLASRYIPLSVVSWFRLNYLVMIGVLILCVPTIFDLSQNLWETPEQGHGPFILAIILWLFYKANTESPPAEVRKNNFSGYSLFFLGVLFYIFGRSQEIWLFEVGAFIPLLSGLTLVLSGSAALKKYFFAISFIVFLIPLPGVVVDSLTSGLKNQVSHWAEVLLYAANYPVARSGVMLVVGQYQLLVADACSGMNSLFSLFALGLLYIHIGGYGFSWRGVLLFLCVIPIAFIANVIRVMILILVTYHFGDAAGQGFIHSFAGMVVFAVALFAFFITDLLLGLVFVKKAEKQ</sequence>
<keyword evidence="6 8" id="KW-1133">Transmembrane helix</keyword>
<dbReference type="GO" id="GO:0006508">
    <property type="term" value="P:proteolysis"/>
    <property type="evidence" value="ECO:0007669"/>
    <property type="project" value="UniProtKB-KW"/>
</dbReference>
<evidence type="ECO:0000256" key="3">
    <source>
        <dbReference type="ARBA" id="ARBA00022670"/>
    </source>
</evidence>
<proteinExistence type="predicted"/>
<evidence type="ECO:0000256" key="8">
    <source>
        <dbReference type="SAM" id="Phobius"/>
    </source>
</evidence>
<dbReference type="InterPro" id="IPR013426">
    <property type="entry name" value="EpsH-like"/>
</dbReference>
<dbReference type="InterPro" id="IPR026392">
    <property type="entry name" value="Exo/Archaeosortase_dom"/>
</dbReference>
<reference evidence="9 10" key="1">
    <citation type="submission" date="2018-12" db="EMBL/GenBank/DDBJ databases">
        <title>Complete genome sequence of Iodobacter sp. H11R3.</title>
        <authorList>
            <person name="Bae J.-W."/>
        </authorList>
    </citation>
    <scope>NUCLEOTIDE SEQUENCE [LARGE SCALE GENOMIC DNA]</scope>
    <source>
        <strain evidence="9 10">H11R3</strain>
    </source>
</reference>
<dbReference type="AlphaFoldDB" id="A0A3S8ZTM8"/>
<organism evidence="9 10">
    <name type="scientific">Iodobacter ciconiae</name>
    <dbReference type="NCBI Taxonomy" id="2496266"/>
    <lineage>
        <taxon>Bacteria</taxon>
        <taxon>Pseudomonadati</taxon>
        <taxon>Pseudomonadota</taxon>
        <taxon>Betaproteobacteria</taxon>
        <taxon>Neisseriales</taxon>
        <taxon>Chitinibacteraceae</taxon>
        <taxon>Iodobacter</taxon>
    </lineage>
</organism>
<evidence type="ECO:0000256" key="4">
    <source>
        <dbReference type="ARBA" id="ARBA00022692"/>
    </source>
</evidence>
<evidence type="ECO:0000313" key="10">
    <source>
        <dbReference type="Proteomes" id="UP000282438"/>
    </source>
</evidence>
<keyword evidence="7 8" id="KW-0472">Membrane</keyword>
<gene>
    <name evidence="9" type="primary">xrtB</name>
    <name evidence="9" type="ORF">EJO50_10410</name>
</gene>
<dbReference type="OrthoDB" id="597443at2"/>
<dbReference type="Proteomes" id="UP000282438">
    <property type="component" value="Chromosome"/>
</dbReference>
<feature type="transmembrane region" description="Helical" evidence="8">
    <location>
        <begin position="21"/>
        <end position="43"/>
    </location>
</feature>
<evidence type="ECO:0000256" key="2">
    <source>
        <dbReference type="ARBA" id="ARBA00022475"/>
    </source>
</evidence>
<keyword evidence="4 8" id="KW-0812">Transmembrane</keyword>
<dbReference type="RefSeq" id="WP_125973940.1">
    <property type="nucleotide sequence ID" value="NZ_CP034433.1"/>
</dbReference>
<protein>
    <submittedName>
        <fullName evidence="9">Exosortase B</fullName>
    </submittedName>
</protein>
<feature type="transmembrane region" description="Helical" evidence="8">
    <location>
        <begin position="184"/>
        <end position="209"/>
    </location>
</feature>
<comment type="subcellular location">
    <subcellularLocation>
        <location evidence="1">Cell membrane</location>
        <topology evidence="1">Multi-pass membrane protein</topology>
    </subcellularLocation>
</comment>
<dbReference type="Pfam" id="PF09721">
    <property type="entry name" value="Exosortase_EpsH"/>
    <property type="match status" value="1"/>
</dbReference>
<feature type="transmembrane region" description="Helical" evidence="8">
    <location>
        <begin position="77"/>
        <end position="94"/>
    </location>
</feature>
<feature type="transmembrane region" description="Helical" evidence="8">
    <location>
        <begin position="100"/>
        <end position="121"/>
    </location>
</feature>
<keyword evidence="5" id="KW-0378">Hydrolase</keyword>
<feature type="transmembrane region" description="Helical" evidence="8">
    <location>
        <begin position="128"/>
        <end position="146"/>
    </location>
</feature>
<dbReference type="GO" id="GO:0008233">
    <property type="term" value="F:peptidase activity"/>
    <property type="evidence" value="ECO:0007669"/>
    <property type="project" value="UniProtKB-KW"/>
</dbReference>
<dbReference type="EMBL" id="CP034433">
    <property type="protein sequence ID" value="AZN36857.1"/>
    <property type="molecule type" value="Genomic_DNA"/>
</dbReference>
<dbReference type="InterPro" id="IPR019127">
    <property type="entry name" value="Exosortase"/>
</dbReference>
<keyword evidence="2" id="KW-1003">Cell membrane</keyword>